<sequence length="224" mass="25290">MSKPKISLNKLGEYLDATPSRRRRIIQDQQNPEPFITTRYQDAREGIINFIAGGMVDDAKLLESAQELRENHYPTPFVQQDKRASAEAMEQFLDIADNIDIDGLRVERIDKTQSSIMEVAGVDVSIRPDAILKDEKTGRIKGAIKLHFSKTHPLNEKSAGYVATTLKVYLENENKESTIDPKKCYLIDIPTAKATTASKAHKKKMNDVEAACEEIDARWKKEEA</sequence>
<organism evidence="1 2">
    <name type="scientific">Neisseria dentiae</name>
    <dbReference type="NCBI Taxonomy" id="194197"/>
    <lineage>
        <taxon>Bacteria</taxon>
        <taxon>Pseudomonadati</taxon>
        <taxon>Pseudomonadota</taxon>
        <taxon>Betaproteobacteria</taxon>
        <taxon>Neisseriales</taxon>
        <taxon>Neisseriaceae</taxon>
        <taxon>Neisseria</taxon>
    </lineage>
</organism>
<keyword evidence="2" id="KW-1185">Reference proteome</keyword>
<dbReference type="Proteomes" id="UP000193118">
    <property type="component" value="Unassembled WGS sequence"/>
</dbReference>
<name>A0A1X3DG40_9NEIS</name>
<proteinExistence type="predicted"/>
<accession>A0A1X3DG40</accession>
<evidence type="ECO:0000313" key="1">
    <source>
        <dbReference type="EMBL" id="OSI18786.1"/>
    </source>
</evidence>
<dbReference type="GeneID" id="94580627"/>
<dbReference type="OrthoDB" id="8912150at2"/>
<protein>
    <submittedName>
        <fullName evidence="1">Uncharacterized protein</fullName>
    </submittedName>
</protein>
<dbReference type="RefSeq" id="WP_085364793.1">
    <property type="nucleotide sequence ID" value="NZ_CAUJPZ010000037.1"/>
</dbReference>
<evidence type="ECO:0000313" key="2">
    <source>
        <dbReference type="Proteomes" id="UP000193118"/>
    </source>
</evidence>
<dbReference type="AlphaFoldDB" id="A0A1X3DG40"/>
<dbReference type="STRING" id="194197.BWD09_00555"/>
<dbReference type="EMBL" id="MTBO01000001">
    <property type="protein sequence ID" value="OSI18786.1"/>
    <property type="molecule type" value="Genomic_DNA"/>
</dbReference>
<gene>
    <name evidence="1" type="ORF">BWD09_00555</name>
</gene>
<comment type="caution">
    <text evidence="1">The sequence shown here is derived from an EMBL/GenBank/DDBJ whole genome shotgun (WGS) entry which is preliminary data.</text>
</comment>
<reference evidence="2" key="1">
    <citation type="submission" date="2017-01" db="EMBL/GenBank/DDBJ databases">
        <authorList>
            <person name="Wolfgang W.J."/>
            <person name="Cole J."/>
            <person name="Wroblewski D."/>
            <person name="Mcginnis J."/>
            <person name="Musser K.A."/>
        </authorList>
    </citation>
    <scope>NUCLEOTIDE SEQUENCE [LARGE SCALE GENOMIC DNA]</scope>
    <source>
        <strain evidence="2">DSM 19151</strain>
    </source>
</reference>